<feature type="transmembrane region" description="Helical" evidence="1">
    <location>
        <begin position="279"/>
        <end position="300"/>
    </location>
</feature>
<dbReference type="RefSeq" id="WP_379902421.1">
    <property type="nucleotide sequence ID" value="NZ_JBHULM010000009.1"/>
</dbReference>
<keyword evidence="1" id="KW-0812">Transmembrane</keyword>
<dbReference type="InterPro" id="IPR025178">
    <property type="entry name" value="Lnb_N"/>
</dbReference>
<dbReference type="InterPro" id="IPR057436">
    <property type="entry name" value="5TMH_Lnb"/>
</dbReference>
<evidence type="ECO:0000259" key="4">
    <source>
        <dbReference type="Pfam" id="PF25221"/>
    </source>
</evidence>
<dbReference type="Pfam" id="PF13387">
    <property type="entry name" value="Lnb_N"/>
    <property type="match status" value="1"/>
</dbReference>
<feature type="domain" description="Lnb N-terminal periplasmic" evidence="3">
    <location>
        <begin position="19"/>
        <end position="162"/>
    </location>
</feature>
<feature type="domain" description="Lnb-like transmembrane" evidence="4">
    <location>
        <begin position="246"/>
        <end position="385"/>
    </location>
</feature>
<evidence type="ECO:0000259" key="3">
    <source>
        <dbReference type="Pfam" id="PF13387"/>
    </source>
</evidence>
<name>A0ABW5JZ81_9FLAO</name>
<evidence type="ECO:0000256" key="1">
    <source>
        <dbReference type="SAM" id="Phobius"/>
    </source>
</evidence>
<protein>
    <submittedName>
        <fullName evidence="5">DUF4105 domain-containing protein</fullName>
    </submittedName>
</protein>
<feature type="transmembrane region" description="Helical" evidence="1">
    <location>
        <begin position="335"/>
        <end position="355"/>
    </location>
</feature>
<keyword evidence="6" id="KW-1185">Reference proteome</keyword>
<feature type="transmembrane region" description="Helical" evidence="1">
    <location>
        <begin position="248"/>
        <end position="267"/>
    </location>
</feature>
<gene>
    <name evidence="5" type="ORF">ACFSSB_06925</name>
</gene>
<reference evidence="6" key="1">
    <citation type="journal article" date="2019" name="Int. J. Syst. Evol. Microbiol.">
        <title>The Global Catalogue of Microorganisms (GCM) 10K type strain sequencing project: providing services to taxonomists for standard genome sequencing and annotation.</title>
        <authorList>
            <consortium name="The Broad Institute Genomics Platform"/>
            <consortium name="The Broad Institute Genome Sequencing Center for Infectious Disease"/>
            <person name="Wu L."/>
            <person name="Ma J."/>
        </authorList>
    </citation>
    <scope>NUCLEOTIDE SEQUENCE [LARGE SCALE GENOMIC DNA]</scope>
    <source>
        <strain evidence="6">KCTC 42808</strain>
    </source>
</reference>
<feature type="signal peptide" evidence="2">
    <location>
        <begin position="1"/>
        <end position="19"/>
    </location>
</feature>
<comment type="caution">
    <text evidence="5">The sequence shown here is derived from an EMBL/GenBank/DDBJ whole genome shotgun (WGS) entry which is preliminary data.</text>
</comment>
<dbReference type="Pfam" id="PF25221">
    <property type="entry name" value="5TMH_Lnb"/>
    <property type="match status" value="1"/>
</dbReference>
<evidence type="ECO:0000256" key="2">
    <source>
        <dbReference type="SAM" id="SignalP"/>
    </source>
</evidence>
<feature type="chain" id="PRO_5045615837" evidence="2">
    <location>
        <begin position="20"/>
        <end position="387"/>
    </location>
</feature>
<evidence type="ECO:0000313" key="5">
    <source>
        <dbReference type="EMBL" id="MFD2542051.1"/>
    </source>
</evidence>
<feature type="transmembrane region" description="Helical" evidence="1">
    <location>
        <begin position="312"/>
        <end position="328"/>
    </location>
</feature>
<organism evidence="5 6">
    <name type="scientific">Lacinutrix gracilariae</name>
    <dbReference type="NCBI Taxonomy" id="1747198"/>
    <lineage>
        <taxon>Bacteria</taxon>
        <taxon>Pseudomonadati</taxon>
        <taxon>Bacteroidota</taxon>
        <taxon>Flavobacteriia</taxon>
        <taxon>Flavobacteriales</taxon>
        <taxon>Flavobacteriaceae</taxon>
        <taxon>Lacinutrix</taxon>
    </lineage>
</organism>
<feature type="transmembrane region" description="Helical" evidence="1">
    <location>
        <begin position="361"/>
        <end position="378"/>
    </location>
</feature>
<keyword evidence="1" id="KW-0472">Membrane</keyword>
<evidence type="ECO:0000313" key="6">
    <source>
        <dbReference type="Proteomes" id="UP001597467"/>
    </source>
</evidence>
<sequence>MTKRFLVVVFFFSFVITQAQNVYNHTEISILTIGPGTSLNDAFGHNGIRVKTPYTDVVYDYGRFPFNDPNFYLNFARGKLLYSQGHSPTYPVIDYYKRQNRSIREQVLNLTTKEKQDMHAFLETNALPQNKDYLYDFFYDNCATKIRDVAEEITNKNIQFNTPPDLGEYTFRDLIQHNLQWNSWGSLGIDIALGSIIDKQATPYEYMFLPKYIHLFFNNASIKTTGENLVTKQETLYSKKEVKQEQPFFSSPIFVLGLLGIFILGLTYKDFKQGKRSRWLDTALFIITGVIGVFILLLWFATDHTATANNYNLLWAFALNLFVVNQVLKTQPKSWFIKYIKLLIILLCLLVFHWVMGVQRFAYALIPLLVALTVRYVYLVRYYTKSK</sequence>
<accession>A0ABW5JZ81</accession>
<keyword evidence="1" id="KW-1133">Transmembrane helix</keyword>
<dbReference type="Proteomes" id="UP001597467">
    <property type="component" value="Unassembled WGS sequence"/>
</dbReference>
<proteinExistence type="predicted"/>
<keyword evidence="2" id="KW-0732">Signal</keyword>
<dbReference type="EMBL" id="JBHULM010000009">
    <property type="protein sequence ID" value="MFD2542051.1"/>
    <property type="molecule type" value="Genomic_DNA"/>
</dbReference>